<name>A0A291Q852_9ACTN</name>
<evidence type="ECO:0000313" key="4">
    <source>
        <dbReference type="Proteomes" id="UP000221011"/>
    </source>
</evidence>
<dbReference type="GO" id="GO:0043754">
    <property type="term" value="F:dihydrolipoamide branched chain acyltransferase activity"/>
    <property type="evidence" value="ECO:0007669"/>
    <property type="project" value="UniProtKB-EC"/>
</dbReference>
<dbReference type="KEGG" id="sfk:KY5_2871"/>
<dbReference type="AlphaFoldDB" id="A0A291Q852"/>
<keyword evidence="3" id="KW-0808">Transferase</keyword>
<reference evidence="3 4" key="1">
    <citation type="submission" date="2017-08" db="EMBL/GenBank/DDBJ databases">
        <title>Complete Genome Sequence of Streptomyces formicae KY5, the formicamycin producer.</title>
        <authorList>
            <person name="Holmes N.A."/>
            <person name="Devine R."/>
            <person name="Qin Z."/>
            <person name="Seipke R.F."/>
            <person name="Wilkinson B."/>
            <person name="Hutchings M.I."/>
        </authorList>
    </citation>
    <scope>NUCLEOTIDE SEQUENCE [LARGE SCALE GENOMIC DNA]</scope>
    <source>
        <strain evidence="3 4">KY5</strain>
    </source>
</reference>
<feature type="compositionally biased region" description="Low complexity" evidence="1">
    <location>
        <begin position="167"/>
        <end position="207"/>
    </location>
</feature>
<evidence type="ECO:0000256" key="1">
    <source>
        <dbReference type="SAM" id="MobiDB-lite"/>
    </source>
</evidence>
<protein>
    <submittedName>
        <fullName evidence="3">Dihydrolipoamide acyltransferase component of branched-chain alpha-keto acid dehydrogenase complex</fullName>
        <ecNumber evidence="3">2.3.1.168</ecNumber>
    </submittedName>
</protein>
<gene>
    <name evidence="3" type="ORF">KY5_2871</name>
</gene>
<evidence type="ECO:0000256" key="2">
    <source>
        <dbReference type="SAM" id="SignalP"/>
    </source>
</evidence>
<organism evidence="3 4">
    <name type="scientific">Streptomyces formicae</name>
    <dbReference type="NCBI Taxonomy" id="1616117"/>
    <lineage>
        <taxon>Bacteria</taxon>
        <taxon>Bacillati</taxon>
        <taxon>Actinomycetota</taxon>
        <taxon>Actinomycetes</taxon>
        <taxon>Kitasatosporales</taxon>
        <taxon>Streptomycetaceae</taxon>
        <taxon>Streptomyces</taxon>
    </lineage>
</organism>
<feature type="compositionally biased region" description="Low complexity" evidence="1">
    <location>
        <begin position="144"/>
        <end position="153"/>
    </location>
</feature>
<evidence type="ECO:0000313" key="3">
    <source>
        <dbReference type="EMBL" id="ATL27889.1"/>
    </source>
</evidence>
<keyword evidence="3" id="KW-0012">Acyltransferase</keyword>
<keyword evidence="4" id="KW-1185">Reference proteome</keyword>
<feature type="compositionally biased region" description="Pro residues" evidence="1">
    <location>
        <begin position="154"/>
        <end position="166"/>
    </location>
</feature>
<dbReference type="RefSeq" id="WP_159072525.1">
    <property type="nucleotide sequence ID" value="NZ_CP022685.1"/>
</dbReference>
<feature type="region of interest" description="Disordered" evidence="1">
    <location>
        <begin position="144"/>
        <end position="207"/>
    </location>
</feature>
<proteinExistence type="predicted"/>
<dbReference type="Proteomes" id="UP000221011">
    <property type="component" value="Chromosome"/>
</dbReference>
<feature type="signal peptide" evidence="2">
    <location>
        <begin position="1"/>
        <end position="26"/>
    </location>
</feature>
<dbReference type="EMBL" id="CP022685">
    <property type="protein sequence ID" value="ATL27889.1"/>
    <property type="molecule type" value="Genomic_DNA"/>
</dbReference>
<sequence length="207" mass="20269">MGARRHLLFLAAVPLAMGVTALPAGADPQPPAPSALPDGGTTVSTRTASVVTELSAQEVSLGDRATLHVSGRLVDGDTLVFPLSRLAVSVEITSTSGAVQQCNTVTTREGRFTCVFHVAADDTASATVTFRGNAVFAPGTATTTIAPGSTAPTAPTPPAATPPVPTPAAATPPAATPPAAATPSAPAAPEAAAPSATPSSSPVPDAH</sequence>
<keyword evidence="2" id="KW-0732">Signal</keyword>
<feature type="chain" id="PRO_5012087121" evidence="2">
    <location>
        <begin position="27"/>
        <end position="207"/>
    </location>
</feature>
<dbReference type="EC" id="2.3.1.168" evidence="3"/>
<accession>A0A291Q852</accession>